<dbReference type="InterPro" id="IPR035959">
    <property type="entry name" value="RutC-like_sf"/>
</dbReference>
<dbReference type="PROSITE" id="PS51257">
    <property type="entry name" value="PROKAR_LIPOPROTEIN"/>
    <property type="match status" value="1"/>
</dbReference>
<gene>
    <name evidence="2" type="ORF">MGWOODY_Mmi382</name>
</gene>
<dbReference type="PANTHER" id="PTHR11803">
    <property type="entry name" value="2-IMINOBUTANOATE/2-IMINOPROPANOATE DEAMINASE RIDA"/>
    <property type="match status" value="1"/>
</dbReference>
<comment type="similarity">
    <text evidence="1">Belongs to the RutC family.</text>
</comment>
<dbReference type="Gene3D" id="3.30.1330.40">
    <property type="entry name" value="RutC-like"/>
    <property type="match status" value="1"/>
</dbReference>
<proteinExistence type="inferred from homology"/>
<dbReference type="PANTHER" id="PTHR11803:SF39">
    <property type="entry name" value="2-IMINOBUTANOATE_2-IMINOPROPANOATE DEAMINASE"/>
    <property type="match status" value="1"/>
</dbReference>
<protein>
    <submittedName>
        <fullName evidence="2">Endoribonuclease L-PSP</fullName>
    </submittedName>
</protein>
<dbReference type="AlphaFoldDB" id="A0A160VG15"/>
<dbReference type="GO" id="GO:0019239">
    <property type="term" value="F:deaminase activity"/>
    <property type="evidence" value="ECO:0007669"/>
    <property type="project" value="TreeGrafter"/>
</dbReference>
<dbReference type="InterPro" id="IPR006175">
    <property type="entry name" value="YjgF/YER057c/UK114"/>
</dbReference>
<dbReference type="SUPFAM" id="SSF55298">
    <property type="entry name" value="YjgF-like"/>
    <property type="match status" value="1"/>
</dbReference>
<sequence>MKNRIVFLFGVCFLIGCNSTQSVDYLQSDEFSKQNMPFSEAVRVGNMLYLSGQIGSSPEDPSKVVAGGIGPETRQTMENMKEVLERYGSSMNQVVKCLCMLADIDEWAEMSAEYVKYFPDHKPARSAFAGTGLALNARVEIECWATIN</sequence>
<organism evidence="2">
    <name type="scientific">hydrothermal vent metagenome</name>
    <dbReference type="NCBI Taxonomy" id="652676"/>
    <lineage>
        <taxon>unclassified sequences</taxon>
        <taxon>metagenomes</taxon>
        <taxon>ecological metagenomes</taxon>
    </lineage>
</organism>
<dbReference type="EMBL" id="FAXC01000280">
    <property type="protein sequence ID" value="CUV09640.1"/>
    <property type="molecule type" value="Genomic_DNA"/>
</dbReference>
<dbReference type="FunFam" id="3.30.1330.40:FF:000001">
    <property type="entry name" value="L-PSP family endoribonuclease"/>
    <property type="match status" value="1"/>
</dbReference>
<dbReference type="CDD" id="cd00448">
    <property type="entry name" value="YjgF_YER057c_UK114_family"/>
    <property type="match status" value="1"/>
</dbReference>
<name>A0A160VG15_9ZZZZ</name>
<reference evidence="2" key="1">
    <citation type="submission" date="2015-10" db="EMBL/GenBank/DDBJ databases">
        <authorList>
            <person name="Gilbert D.G."/>
        </authorList>
    </citation>
    <scope>NUCLEOTIDE SEQUENCE</scope>
</reference>
<evidence type="ECO:0000313" key="2">
    <source>
        <dbReference type="EMBL" id="CUV09640.1"/>
    </source>
</evidence>
<evidence type="ECO:0000256" key="1">
    <source>
        <dbReference type="ARBA" id="ARBA00010552"/>
    </source>
</evidence>
<dbReference type="Pfam" id="PF01042">
    <property type="entry name" value="Ribonuc_L-PSP"/>
    <property type="match status" value="1"/>
</dbReference>
<dbReference type="GO" id="GO:0005829">
    <property type="term" value="C:cytosol"/>
    <property type="evidence" value="ECO:0007669"/>
    <property type="project" value="TreeGrafter"/>
</dbReference>
<accession>A0A160VG15</accession>